<dbReference type="EMBL" id="JACHIP010000047">
    <property type="protein sequence ID" value="MBB5061496.1"/>
    <property type="molecule type" value="Genomic_DNA"/>
</dbReference>
<proteinExistence type="predicted"/>
<evidence type="ECO:0000313" key="2">
    <source>
        <dbReference type="Proteomes" id="UP000540989"/>
    </source>
</evidence>
<sequence length="135" mass="15041">MMTLVGCSPPQKSARYVVLPSAEGKRIFTTDNAWQPTATQIESAESHLSQIIGLHTQWPGDTRIIENPGGYYRQYVPVQLDGKELLFVNAFCARGLTAEWRSQLVDVSDGGECYWKATFDPVTERYSNLVINGKG</sequence>
<comment type="caution">
    <text evidence="1">The sequence shown here is derived from an EMBL/GenBank/DDBJ whole genome shotgun (WGS) entry which is preliminary data.</text>
</comment>
<accession>A0A7W7ZLP3</accession>
<protein>
    <submittedName>
        <fullName evidence="1">Uncharacterized protein</fullName>
    </submittedName>
</protein>
<dbReference type="Proteomes" id="UP000540989">
    <property type="component" value="Unassembled WGS sequence"/>
</dbReference>
<organism evidence="1 2">
    <name type="scientific">Granulicella aggregans</name>
    <dbReference type="NCBI Taxonomy" id="474949"/>
    <lineage>
        <taxon>Bacteria</taxon>
        <taxon>Pseudomonadati</taxon>
        <taxon>Acidobacteriota</taxon>
        <taxon>Terriglobia</taxon>
        <taxon>Terriglobales</taxon>
        <taxon>Acidobacteriaceae</taxon>
        <taxon>Granulicella</taxon>
    </lineage>
</organism>
<name>A0A7W7ZLP3_9BACT</name>
<reference evidence="1 2" key="1">
    <citation type="submission" date="2020-08" db="EMBL/GenBank/DDBJ databases">
        <title>Genomic Encyclopedia of Type Strains, Phase IV (KMG-V): Genome sequencing to study the core and pangenomes of soil and plant-associated prokaryotes.</title>
        <authorList>
            <person name="Whitman W."/>
        </authorList>
    </citation>
    <scope>NUCLEOTIDE SEQUENCE [LARGE SCALE GENOMIC DNA]</scope>
    <source>
        <strain evidence="1 2">M8UP14</strain>
    </source>
</reference>
<gene>
    <name evidence="1" type="ORF">HDF16_006232</name>
</gene>
<evidence type="ECO:0000313" key="1">
    <source>
        <dbReference type="EMBL" id="MBB5061496.1"/>
    </source>
</evidence>
<keyword evidence="2" id="KW-1185">Reference proteome</keyword>
<dbReference type="AlphaFoldDB" id="A0A7W7ZLP3"/>